<evidence type="ECO:0000256" key="8">
    <source>
        <dbReference type="ARBA" id="ARBA00022840"/>
    </source>
</evidence>
<keyword evidence="9" id="KW-0460">Magnesium</keyword>
<keyword evidence="6" id="KW-0479">Metal-binding</keyword>
<comment type="similarity">
    <text evidence="2">Belongs to the TsaE family.</text>
</comment>
<dbReference type="PANTHER" id="PTHR33540">
    <property type="entry name" value="TRNA THREONYLCARBAMOYLADENOSINE BIOSYNTHESIS PROTEIN TSAE"/>
    <property type="match status" value="1"/>
</dbReference>
<dbReference type="EMBL" id="JBDXSU010000007">
    <property type="protein sequence ID" value="MFB5190850.1"/>
    <property type="molecule type" value="Genomic_DNA"/>
</dbReference>
<keyword evidence="8" id="KW-0067">ATP-binding</keyword>
<keyword evidence="12" id="KW-1185">Reference proteome</keyword>
<comment type="subcellular location">
    <subcellularLocation>
        <location evidence="1">Cytoplasm</location>
    </subcellularLocation>
</comment>
<dbReference type="InterPro" id="IPR003442">
    <property type="entry name" value="T6A_TsaE"/>
</dbReference>
<organism evidence="11 12">
    <name type="scientific">Alicyclobacillus fastidiosus</name>
    <dbReference type="NCBI Taxonomy" id="392011"/>
    <lineage>
        <taxon>Bacteria</taxon>
        <taxon>Bacillati</taxon>
        <taxon>Bacillota</taxon>
        <taxon>Bacilli</taxon>
        <taxon>Bacillales</taxon>
        <taxon>Alicyclobacillaceae</taxon>
        <taxon>Alicyclobacillus</taxon>
    </lineage>
</organism>
<evidence type="ECO:0000313" key="11">
    <source>
        <dbReference type="EMBL" id="MFB5190850.1"/>
    </source>
</evidence>
<keyword evidence="4" id="KW-0963">Cytoplasm</keyword>
<evidence type="ECO:0000256" key="5">
    <source>
        <dbReference type="ARBA" id="ARBA00022694"/>
    </source>
</evidence>
<evidence type="ECO:0000256" key="10">
    <source>
        <dbReference type="ARBA" id="ARBA00032441"/>
    </source>
</evidence>
<keyword evidence="7" id="KW-0547">Nucleotide-binding</keyword>
<dbReference type="RefSeq" id="WP_275474386.1">
    <property type="nucleotide sequence ID" value="NZ_CP162940.1"/>
</dbReference>
<evidence type="ECO:0000256" key="7">
    <source>
        <dbReference type="ARBA" id="ARBA00022741"/>
    </source>
</evidence>
<reference evidence="11 12" key="1">
    <citation type="journal article" date="2024" name="Int. J. Mol. Sci.">
        <title>Exploration of Alicyclobacillus spp. Genome in Search of Antibiotic Resistance.</title>
        <authorList>
            <person name="Bucka-Kolendo J."/>
            <person name="Kiousi D.E."/>
            <person name="Dekowska A."/>
            <person name="Mikolajczuk-Szczyrba A."/>
            <person name="Karadedos D.M."/>
            <person name="Michael P."/>
            <person name="Galanis A."/>
            <person name="Sokolowska B."/>
        </authorList>
    </citation>
    <scope>NUCLEOTIDE SEQUENCE [LARGE SCALE GENOMIC DNA]</scope>
    <source>
        <strain evidence="11 12">KKP 3000</strain>
    </source>
</reference>
<gene>
    <name evidence="11" type="primary">tsaE</name>
    <name evidence="11" type="ORF">KKP3000_004336</name>
</gene>
<dbReference type="Proteomes" id="UP001579974">
    <property type="component" value="Unassembled WGS sequence"/>
</dbReference>
<evidence type="ECO:0000256" key="9">
    <source>
        <dbReference type="ARBA" id="ARBA00022842"/>
    </source>
</evidence>
<evidence type="ECO:0000256" key="6">
    <source>
        <dbReference type="ARBA" id="ARBA00022723"/>
    </source>
</evidence>
<sequence length="174" mass="19087">MLRDWLVTTSQPEETQRLGACLGDVLQAGDVVLLYGPLGAGKTHFAQGVARGLCVESPVTSPTFTLVAEYEGRVPLIHMDLYRLYDDAAADVPILAAESLVQIGFDDYLDGDAVLLVEWGRGVEADLDRYLSVSIDYVHPDKPSEADATTRHIAVEAVGEMAQRRLREWVDAWA</sequence>
<evidence type="ECO:0000256" key="2">
    <source>
        <dbReference type="ARBA" id="ARBA00007599"/>
    </source>
</evidence>
<dbReference type="InterPro" id="IPR027417">
    <property type="entry name" value="P-loop_NTPase"/>
</dbReference>
<dbReference type="Pfam" id="PF02367">
    <property type="entry name" value="TsaE"/>
    <property type="match status" value="1"/>
</dbReference>
<keyword evidence="5" id="KW-0819">tRNA processing</keyword>
<comment type="caution">
    <text evidence="11">The sequence shown here is derived from an EMBL/GenBank/DDBJ whole genome shotgun (WGS) entry which is preliminary data.</text>
</comment>
<dbReference type="SUPFAM" id="SSF52540">
    <property type="entry name" value="P-loop containing nucleoside triphosphate hydrolases"/>
    <property type="match status" value="1"/>
</dbReference>
<dbReference type="PANTHER" id="PTHR33540:SF2">
    <property type="entry name" value="TRNA THREONYLCARBAMOYLADENOSINE BIOSYNTHESIS PROTEIN TSAE"/>
    <property type="match status" value="1"/>
</dbReference>
<dbReference type="Gene3D" id="3.40.50.300">
    <property type="entry name" value="P-loop containing nucleotide triphosphate hydrolases"/>
    <property type="match status" value="1"/>
</dbReference>
<evidence type="ECO:0000256" key="4">
    <source>
        <dbReference type="ARBA" id="ARBA00022490"/>
    </source>
</evidence>
<evidence type="ECO:0000256" key="1">
    <source>
        <dbReference type="ARBA" id="ARBA00004496"/>
    </source>
</evidence>
<evidence type="ECO:0000256" key="3">
    <source>
        <dbReference type="ARBA" id="ARBA00019010"/>
    </source>
</evidence>
<accession>A0ABV5AF40</accession>
<proteinExistence type="inferred from homology"/>
<dbReference type="NCBIfam" id="TIGR00150">
    <property type="entry name" value="T6A_YjeE"/>
    <property type="match status" value="1"/>
</dbReference>
<name>A0ABV5AF40_9BACL</name>
<protein>
    <recommendedName>
        <fullName evidence="3">tRNA threonylcarbamoyladenosine biosynthesis protein TsaE</fullName>
    </recommendedName>
    <alternativeName>
        <fullName evidence="10">t(6)A37 threonylcarbamoyladenosine biosynthesis protein TsaE</fullName>
    </alternativeName>
</protein>
<evidence type="ECO:0000313" key="12">
    <source>
        <dbReference type="Proteomes" id="UP001579974"/>
    </source>
</evidence>